<comment type="caution">
    <text evidence="2">The sequence shown here is derived from an EMBL/GenBank/DDBJ whole genome shotgun (WGS) entry which is preliminary data.</text>
</comment>
<dbReference type="EMBL" id="JAFITO010000049">
    <property type="protein sequence ID" value="MBN4068759.1"/>
    <property type="molecule type" value="Genomic_DNA"/>
</dbReference>
<sequence>MKTLTLLGSTGSIGCNVLDVVRSFPDRYRVTGLAAGKNIEKLSQQVLEFNPELISVVDPDDASRLSEKLPHEFRSRVRYGSAGSQEV</sequence>
<protein>
    <submittedName>
        <fullName evidence="2">1-deoxy-D-xylulose-5-phosphate reductoisomerase</fullName>
        <ecNumber evidence="2">1.1.1.267</ecNumber>
    </submittedName>
</protein>
<dbReference type="Gene3D" id="3.40.50.720">
    <property type="entry name" value="NAD(P)-binding Rossmann-like Domain"/>
    <property type="match status" value="1"/>
</dbReference>
<organism evidence="2 3">
    <name type="scientific">Desulfotalea psychrophila</name>
    <dbReference type="NCBI Taxonomy" id="84980"/>
    <lineage>
        <taxon>Bacteria</taxon>
        <taxon>Pseudomonadati</taxon>
        <taxon>Thermodesulfobacteriota</taxon>
        <taxon>Desulfobulbia</taxon>
        <taxon>Desulfobulbales</taxon>
        <taxon>Desulfocapsaceae</taxon>
        <taxon>Desulfotalea</taxon>
    </lineage>
</organism>
<dbReference type="PANTHER" id="PTHR30525:SF0">
    <property type="entry name" value="1-DEOXY-D-XYLULOSE 5-PHOSPHATE REDUCTOISOMERASE, CHLOROPLASTIC"/>
    <property type="match status" value="1"/>
</dbReference>
<evidence type="ECO:0000313" key="2">
    <source>
        <dbReference type="EMBL" id="MBN4068759.1"/>
    </source>
</evidence>
<evidence type="ECO:0000259" key="1">
    <source>
        <dbReference type="Pfam" id="PF02670"/>
    </source>
</evidence>
<dbReference type="Proteomes" id="UP000717534">
    <property type="component" value="Unassembled WGS sequence"/>
</dbReference>
<gene>
    <name evidence="2" type="ORF">JYU06_04495</name>
</gene>
<reference evidence="2 3" key="1">
    <citation type="submission" date="2021-02" db="EMBL/GenBank/DDBJ databases">
        <title>Activity-based single-cell genomes from oceanic crustal fluid captures similar information to metagenomic and metatranscriptomic surveys with orders of magnitude less sampling.</title>
        <authorList>
            <person name="D'Angelo T.S."/>
            <person name="Orcutt B.N."/>
        </authorList>
    </citation>
    <scope>NUCLEOTIDE SEQUENCE [LARGE SCALE GENOMIC DNA]</scope>
    <source>
        <strain evidence="2">AH-315-G02</strain>
    </source>
</reference>
<feature type="non-terminal residue" evidence="2">
    <location>
        <position position="87"/>
    </location>
</feature>
<proteinExistence type="predicted"/>
<dbReference type="GO" id="GO:0030604">
    <property type="term" value="F:1-deoxy-D-xylulose-5-phosphate reductoisomerase activity"/>
    <property type="evidence" value="ECO:0007669"/>
    <property type="project" value="UniProtKB-EC"/>
</dbReference>
<dbReference type="PROSITE" id="PS51257">
    <property type="entry name" value="PROKAR_LIPOPROTEIN"/>
    <property type="match status" value="1"/>
</dbReference>
<dbReference type="PANTHER" id="PTHR30525">
    <property type="entry name" value="1-DEOXY-D-XYLULOSE 5-PHOSPHATE REDUCTOISOMERASE"/>
    <property type="match status" value="1"/>
</dbReference>
<keyword evidence="2" id="KW-0560">Oxidoreductase</keyword>
<dbReference type="InterPro" id="IPR036291">
    <property type="entry name" value="NAD(P)-bd_dom_sf"/>
</dbReference>
<accession>A0ABS3AUJ5</accession>
<dbReference type="SUPFAM" id="SSF51735">
    <property type="entry name" value="NAD(P)-binding Rossmann-fold domains"/>
    <property type="match status" value="1"/>
</dbReference>
<dbReference type="Pfam" id="PF02670">
    <property type="entry name" value="DXP_reductoisom"/>
    <property type="match status" value="1"/>
</dbReference>
<dbReference type="InterPro" id="IPR013512">
    <property type="entry name" value="DXP_reductoisomerase_N"/>
</dbReference>
<name>A0ABS3AUJ5_9BACT</name>
<evidence type="ECO:0000313" key="3">
    <source>
        <dbReference type="Proteomes" id="UP000717534"/>
    </source>
</evidence>
<dbReference type="EC" id="1.1.1.267" evidence="2"/>
<dbReference type="InterPro" id="IPR003821">
    <property type="entry name" value="DXP_reductoisomerase"/>
</dbReference>
<keyword evidence="3" id="KW-1185">Reference proteome</keyword>
<feature type="domain" description="1-deoxy-D-xylulose 5-phosphate reductoisomerase N-terminal" evidence="1">
    <location>
        <begin position="4"/>
        <end position="87"/>
    </location>
</feature>